<protein>
    <recommendedName>
        <fullName evidence="2">DUF7378 domain-containing protein</fullName>
    </recommendedName>
</protein>
<feature type="domain" description="DUF7378" evidence="2">
    <location>
        <begin position="127"/>
        <end position="269"/>
    </location>
</feature>
<reference evidence="3 4" key="1">
    <citation type="journal article" date="2019" name="Sci. Rep.">
        <title>A high-quality genome of Eragrostis curvula grass provides insights into Poaceae evolution and supports new strategies to enhance forage quality.</title>
        <authorList>
            <person name="Carballo J."/>
            <person name="Santos B.A.C.M."/>
            <person name="Zappacosta D."/>
            <person name="Garbus I."/>
            <person name="Selva J.P."/>
            <person name="Gallo C.A."/>
            <person name="Diaz A."/>
            <person name="Albertini E."/>
            <person name="Caccamo M."/>
            <person name="Echenique V."/>
        </authorList>
    </citation>
    <scope>NUCLEOTIDE SEQUENCE [LARGE SCALE GENOMIC DNA]</scope>
    <source>
        <strain evidence="4">cv. Victoria</strain>
        <tissue evidence="3">Leaf</tissue>
    </source>
</reference>
<comment type="caution">
    <text evidence="3">The sequence shown here is derived from an EMBL/GenBank/DDBJ whole genome shotgun (WGS) entry which is preliminary data.</text>
</comment>
<gene>
    <name evidence="3" type="ORF">EJB05_40720</name>
</gene>
<dbReference type="AlphaFoldDB" id="A0A5J9TQN4"/>
<dbReference type="Proteomes" id="UP000324897">
    <property type="component" value="Unassembled WGS sequence"/>
</dbReference>
<feature type="non-terminal residue" evidence="3">
    <location>
        <position position="1"/>
    </location>
</feature>
<sequence length="270" mass="30386">MSDLASPNRTASPANLVEDWAQPVSLHQHFRSSELKIQGNWARLSLSTRCPFSTERCRRLPLCSSSRRRVWFPPTAAHSNRASPVNNIAKIQATSVAAAFVAGSTKLRLPCVRYMAGIMAPLVESGLTVGERDLKFRITRSTHWVVAVYLPCICIAFPAVMVLGLYEDPIYTIGSLWRVPVIMLWGVFMAMVAVVRQYMSLFMAHAPYAVQEAIFKVGLLWIAFPALFFIVVPVVCFGKVWMLITTVCLFCIQIAGVWVFWEWLVRAYPK</sequence>
<dbReference type="EMBL" id="RWGY01000035">
    <property type="protein sequence ID" value="TVU13188.1"/>
    <property type="molecule type" value="Genomic_DNA"/>
</dbReference>
<proteinExistence type="predicted"/>
<keyword evidence="4" id="KW-1185">Reference proteome</keyword>
<feature type="transmembrane region" description="Helical" evidence="1">
    <location>
        <begin position="177"/>
        <end position="196"/>
    </location>
</feature>
<dbReference type="InterPro" id="IPR055802">
    <property type="entry name" value="DUF7378"/>
</dbReference>
<dbReference type="Gramene" id="TVU13188">
    <property type="protein sequence ID" value="TVU13188"/>
    <property type="gene ID" value="EJB05_40720"/>
</dbReference>
<keyword evidence="1" id="KW-0812">Transmembrane</keyword>
<feature type="transmembrane region" description="Helical" evidence="1">
    <location>
        <begin position="241"/>
        <end position="261"/>
    </location>
</feature>
<feature type="transmembrane region" description="Helical" evidence="1">
    <location>
        <begin position="217"/>
        <end position="235"/>
    </location>
</feature>
<evidence type="ECO:0000313" key="4">
    <source>
        <dbReference type="Proteomes" id="UP000324897"/>
    </source>
</evidence>
<keyword evidence="1" id="KW-1133">Transmembrane helix</keyword>
<feature type="transmembrane region" description="Helical" evidence="1">
    <location>
        <begin position="144"/>
        <end position="165"/>
    </location>
</feature>
<organism evidence="3 4">
    <name type="scientific">Eragrostis curvula</name>
    <name type="common">weeping love grass</name>
    <dbReference type="NCBI Taxonomy" id="38414"/>
    <lineage>
        <taxon>Eukaryota</taxon>
        <taxon>Viridiplantae</taxon>
        <taxon>Streptophyta</taxon>
        <taxon>Embryophyta</taxon>
        <taxon>Tracheophyta</taxon>
        <taxon>Spermatophyta</taxon>
        <taxon>Magnoliopsida</taxon>
        <taxon>Liliopsida</taxon>
        <taxon>Poales</taxon>
        <taxon>Poaceae</taxon>
        <taxon>PACMAD clade</taxon>
        <taxon>Chloridoideae</taxon>
        <taxon>Eragrostideae</taxon>
        <taxon>Eragrostidinae</taxon>
        <taxon>Eragrostis</taxon>
    </lineage>
</organism>
<evidence type="ECO:0000313" key="3">
    <source>
        <dbReference type="EMBL" id="TVU13188.1"/>
    </source>
</evidence>
<dbReference type="OrthoDB" id="594103at2759"/>
<name>A0A5J9TQN4_9POAL</name>
<accession>A0A5J9TQN4</accession>
<keyword evidence="1" id="KW-0472">Membrane</keyword>
<dbReference type="Pfam" id="PF24095">
    <property type="entry name" value="DUF7378"/>
    <property type="match status" value="1"/>
</dbReference>
<evidence type="ECO:0000256" key="1">
    <source>
        <dbReference type="SAM" id="Phobius"/>
    </source>
</evidence>
<evidence type="ECO:0000259" key="2">
    <source>
        <dbReference type="Pfam" id="PF24095"/>
    </source>
</evidence>